<evidence type="ECO:0000313" key="6">
    <source>
        <dbReference type="EMBL" id="GAI50185.1"/>
    </source>
</evidence>
<dbReference type="GO" id="GO:0003700">
    <property type="term" value="F:DNA-binding transcription factor activity"/>
    <property type="evidence" value="ECO:0007669"/>
    <property type="project" value="TreeGrafter"/>
</dbReference>
<keyword evidence="3" id="KW-0804">Transcription</keyword>
<dbReference type="InterPro" id="IPR036390">
    <property type="entry name" value="WH_DNA-bd_sf"/>
</dbReference>
<evidence type="ECO:0000259" key="5">
    <source>
        <dbReference type="PROSITE" id="PS51078"/>
    </source>
</evidence>
<organism evidence="6">
    <name type="scientific">marine sediment metagenome</name>
    <dbReference type="NCBI Taxonomy" id="412755"/>
    <lineage>
        <taxon>unclassified sequences</taxon>
        <taxon>metagenomes</taxon>
        <taxon>ecological metagenomes</taxon>
    </lineage>
</organism>
<feature type="non-terminal residue" evidence="6">
    <location>
        <position position="219"/>
    </location>
</feature>
<dbReference type="PROSITE" id="PS51078">
    <property type="entry name" value="ICLR_ED"/>
    <property type="match status" value="1"/>
</dbReference>
<evidence type="ECO:0000256" key="1">
    <source>
        <dbReference type="ARBA" id="ARBA00023015"/>
    </source>
</evidence>
<evidence type="ECO:0000256" key="3">
    <source>
        <dbReference type="ARBA" id="ARBA00023163"/>
    </source>
</evidence>
<name>X1QGN3_9ZZZZ</name>
<comment type="caution">
    <text evidence="6">The sequence shown here is derived from an EMBL/GenBank/DDBJ whole genome shotgun (WGS) entry which is preliminary data.</text>
</comment>
<gene>
    <name evidence="6" type="ORF">S06H3_57833</name>
</gene>
<dbReference type="InterPro" id="IPR005471">
    <property type="entry name" value="Tscrpt_reg_IclR_N"/>
</dbReference>
<dbReference type="InterPro" id="IPR036388">
    <property type="entry name" value="WH-like_DNA-bd_sf"/>
</dbReference>
<dbReference type="FunFam" id="1.10.10.10:FF:000056">
    <property type="entry name" value="IclR family transcriptional regulator"/>
    <property type="match status" value="1"/>
</dbReference>
<sequence length="219" mass="25063">IEILEALAKRENGIGITQLSRELDLPKSTIHQILSTLKSVRFAEQNPEDRKYHLGLRIFELGNIFQSQLQLRKIAYSYLYNISGKTNETTYLVVLKDNRTVYIDCVESTARLRAHPLFGIRVPLHCTGVGKAIMAFLPEQKINEIIHEDGLERFTENTITDPQILKRELKEIRKRGYAIDNMEHAEGIRCVGAPIRNHRKEVFAAISVSGPSQRFDPPR</sequence>
<evidence type="ECO:0000256" key="2">
    <source>
        <dbReference type="ARBA" id="ARBA00023125"/>
    </source>
</evidence>
<dbReference type="GO" id="GO:0003677">
    <property type="term" value="F:DNA binding"/>
    <property type="evidence" value="ECO:0007669"/>
    <property type="project" value="UniProtKB-KW"/>
</dbReference>
<dbReference type="SMART" id="SM00346">
    <property type="entry name" value="HTH_ICLR"/>
    <property type="match status" value="1"/>
</dbReference>
<evidence type="ECO:0008006" key="7">
    <source>
        <dbReference type="Google" id="ProtNLM"/>
    </source>
</evidence>
<dbReference type="Gene3D" id="3.30.450.40">
    <property type="match status" value="1"/>
</dbReference>
<dbReference type="EMBL" id="BARV01037379">
    <property type="protein sequence ID" value="GAI50185.1"/>
    <property type="molecule type" value="Genomic_DNA"/>
</dbReference>
<dbReference type="PROSITE" id="PS51077">
    <property type="entry name" value="HTH_ICLR"/>
    <property type="match status" value="1"/>
</dbReference>
<proteinExistence type="predicted"/>
<dbReference type="Pfam" id="PF09339">
    <property type="entry name" value="HTH_IclR"/>
    <property type="match status" value="1"/>
</dbReference>
<reference evidence="6" key="1">
    <citation type="journal article" date="2014" name="Front. Microbiol.">
        <title>High frequency of phylogenetically diverse reductive dehalogenase-homologous genes in deep subseafloor sedimentary metagenomes.</title>
        <authorList>
            <person name="Kawai M."/>
            <person name="Futagami T."/>
            <person name="Toyoda A."/>
            <person name="Takaki Y."/>
            <person name="Nishi S."/>
            <person name="Hori S."/>
            <person name="Arai W."/>
            <person name="Tsubouchi T."/>
            <person name="Morono Y."/>
            <person name="Uchiyama I."/>
            <person name="Ito T."/>
            <person name="Fujiyama A."/>
            <person name="Inagaki F."/>
            <person name="Takami H."/>
        </authorList>
    </citation>
    <scope>NUCLEOTIDE SEQUENCE</scope>
    <source>
        <strain evidence="6">Expedition CK06-06</strain>
    </source>
</reference>
<keyword evidence="2" id="KW-0238">DNA-binding</keyword>
<dbReference type="Pfam" id="PF01614">
    <property type="entry name" value="IclR_C"/>
    <property type="match status" value="1"/>
</dbReference>
<dbReference type="PANTHER" id="PTHR30136:SF35">
    <property type="entry name" value="HTH-TYPE TRANSCRIPTIONAL REGULATOR RV1719"/>
    <property type="match status" value="1"/>
</dbReference>
<dbReference type="InterPro" id="IPR050707">
    <property type="entry name" value="HTH_MetabolicPath_Reg"/>
</dbReference>
<dbReference type="SUPFAM" id="SSF46785">
    <property type="entry name" value="Winged helix' DNA-binding domain"/>
    <property type="match status" value="1"/>
</dbReference>
<keyword evidence="1" id="KW-0805">Transcription regulation</keyword>
<feature type="non-terminal residue" evidence="6">
    <location>
        <position position="1"/>
    </location>
</feature>
<dbReference type="InterPro" id="IPR014757">
    <property type="entry name" value="Tscrpt_reg_IclR_C"/>
</dbReference>
<evidence type="ECO:0000259" key="4">
    <source>
        <dbReference type="PROSITE" id="PS51077"/>
    </source>
</evidence>
<dbReference type="PANTHER" id="PTHR30136">
    <property type="entry name" value="HELIX-TURN-HELIX TRANSCRIPTIONAL REGULATOR, ICLR FAMILY"/>
    <property type="match status" value="1"/>
</dbReference>
<dbReference type="GO" id="GO:0045892">
    <property type="term" value="P:negative regulation of DNA-templated transcription"/>
    <property type="evidence" value="ECO:0007669"/>
    <property type="project" value="TreeGrafter"/>
</dbReference>
<dbReference type="AlphaFoldDB" id="X1QGN3"/>
<feature type="domain" description="IclR-ED" evidence="5">
    <location>
        <begin position="57"/>
        <end position="219"/>
    </location>
</feature>
<protein>
    <recommendedName>
        <fullName evidence="7">IclR family transcriptional regulator</fullName>
    </recommendedName>
</protein>
<dbReference type="Gene3D" id="1.10.10.10">
    <property type="entry name" value="Winged helix-like DNA-binding domain superfamily/Winged helix DNA-binding domain"/>
    <property type="match status" value="1"/>
</dbReference>
<accession>X1QGN3</accession>
<dbReference type="SUPFAM" id="SSF55781">
    <property type="entry name" value="GAF domain-like"/>
    <property type="match status" value="1"/>
</dbReference>
<dbReference type="InterPro" id="IPR029016">
    <property type="entry name" value="GAF-like_dom_sf"/>
</dbReference>
<feature type="domain" description="HTH iclR-type" evidence="4">
    <location>
        <begin position="1"/>
        <end position="56"/>
    </location>
</feature>